<keyword evidence="3" id="KW-1185">Reference proteome</keyword>
<keyword evidence="1" id="KW-0472">Membrane</keyword>
<organism evidence="2 3">
    <name type="scientific">Krasilnikoviella flava</name>
    <dbReference type="NCBI Taxonomy" id="526729"/>
    <lineage>
        <taxon>Bacteria</taxon>
        <taxon>Bacillati</taxon>
        <taxon>Actinomycetota</taxon>
        <taxon>Actinomycetes</taxon>
        <taxon>Micrococcales</taxon>
        <taxon>Promicromonosporaceae</taxon>
        <taxon>Krasilnikoviella</taxon>
    </lineage>
</organism>
<keyword evidence="1" id="KW-1133">Transmembrane helix</keyword>
<name>A0A1T5KVC6_9MICO</name>
<reference evidence="2 3" key="1">
    <citation type="submission" date="2017-02" db="EMBL/GenBank/DDBJ databases">
        <authorList>
            <person name="Peterson S.W."/>
        </authorList>
    </citation>
    <scope>NUCLEOTIDE SEQUENCE [LARGE SCALE GENOMIC DNA]</scope>
    <source>
        <strain evidence="2 3">DSM 21481</strain>
    </source>
</reference>
<keyword evidence="1" id="KW-0812">Transmembrane</keyword>
<feature type="transmembrane region" description="Helical" evidence="1">
    <location>
        <begin position="40"/>
        <end position="63"/>
    </location>
</feature>
<dbReference type="EMBL" id="FUZQ01000004">
    <property type="protein sequence ID" value="SKC67349.1"/>
    <property type="molecule type" value="Genomic_DNA"/>
</dbReference>
<dbReference type="STRING" id="526729.SAMN04324258_2446"/>
<evidence type="ECO:0000256" key="1">
    <source>
        <dbReference type="SAM" id="Phobius"/>
    </source>
</evidence>
<feature type="transmembrane region" description="Helical" evidence="1">
    <location>
        <begin position="125"/>
        <end position="147"/>
    </location>
</feature>
<proteinExistence type="predicted"/>
<feature type="transmembrane region" description="Helical" evidence="1">
    <location>
        <begin position="12"/>
        <end position="34"/>
    </location>
</feature>
<feature type="transmembrane region" description="Helical" evidence="1">
    <location>
        <begin position="153"/>
        <end position="173"/>
    </location>
</feature>
<dbReference type="Proteomes" id="UP000189777">
    <property type="component" value="Unassembled WGS sequence"/>
</dbReference>
<dbReference type="AlphaFoldDB" id="A0A1T5KVC6"/>
<evidence type="ECO:0000313" key="2">
    <source>
        <dbReference type="EMBL" id="SKC67349.1"/>
    </source>
</evidence>
<gene>
    <name evidence="2" type="ORF">SAMN04324258_2446</name>
</gene>
<evidence type="ECO:0000313" key="3">
    <source>
        <dbReference type="Proteomes" id="UP000189777"/>
    </source>
</evidence>
<protein>
    <submittedName>
        <fullName evidence="2">Uncharacterized protein</fullName>
    </submittedName>
</protein>
<dbReference type="RefSeq" id="WP_079574757.1">
    <property type="nucleotide sequence ID" value="NZ_FUZQ01000004.1"/>
</dbReference>
<accession>A0A1T5KVC6</accession>
<sequence>MVTVSASPWRTWLLWTAGFLAFPVAGILGTAVAGPVDSPVAALVGGAVTGLVVGAGQALVGWVHLDARRWVPATTVGMGLGLLLGAVVVGYGTSLGDLALMGALTGLVLGPAQALALPPGARGRWAWAAAMPVLWALGWIATALGGIAVEEQFTVFGAYGALAFSALSGLLLLRLLPARHVADAPAAPTPDGARA</sequence>
<feature type="transmembrane region" description="Helical" evidence="1">
    <location>
        <begin position="70"/>
        <end position="92"/>
    </location>
</feature>